<dbReference type="GO" id="GO:0008173">
    <property type="term" value="F:RNA methyltransferase activity"/>
    <property type="evidence" value="ECO:0007669"/>
    <property type="project" value="InterPro"/>
</dbReference>
<evidence type="ECO:0000256" key="1">
    <source>
        <dbReference type="ARBA" id="ARBA00007228"/>
    </source>
</evidence>
<dbReference type="InterPro" id="IPR001537">
    <property type="entry name" value="SpoU_MeTrfase"/>
</dbReference>
<keyword evidence="6" id="KW-1185">Reference proteome</keyword>
<dbReference type="EMBL" id="JACLCP010000001">
    <property type="protein sequence ID" value="MBC2844519.1"/>
    <property type="molecule type" value="Genomic_DNA"/>
</dbReference>
<dbReference type="GO" id="GO:0003723">
    <property type="term" value="F:RNA binding"/>
    <property type="evidence" value="ECO:0007669"/>
    <property type="project" value="InterPro"/>
</dbReference>
<keyword evidence="2 5" id="KW-0489">Methyltransferase</keyword>
<comment type="caution">
    <text evidence="5">The sequence shown here is derived from an EMBL/GenBank/DDBJ whole genome shotgun (WGS) entry which is preliminary data.</text>
</comment>
<dbReference type="InterPro" id="IPR013123">
    <property type="entry name" value="SpoU_subst-bd"/>
</dbReference>
<evidence type="ECO:0000256" key="3">
    <source>
        <dbReference type="ARBA" id="ARBA00022679"/>
    </source>
</evidence>
<dbReference type="GO" id="GO:0032259">
    <property type="term" value="P:methylation"/>
    <property type="evidence" value="ECO:0007669"/>
    <property type="project" value="UniProtKB-KW"/>
</dbReference>
<dbReference type="InterPro" id="IPR029064">
    <property type="entry name" value="Ribosomal_eL30-like_sf"/>
</dbReference>
<dbReference type="SUPFAM" id="SSF75217">
    <property type="entry name" value="alpha/beta knot"/>
    <property type="match status" value="1"/>
</dbReference>
<dbReference type="GO" id="GO:0005737">
    <property type="term" value="C:cytoplasm"/>
    <property type="evidence" value="ECO:0007669"/>
    <property type="project" value="UniProtKB-ARBA"/>
</dbReference>
<comment type="similarity">
    <text evidence="1">Belongs to the class IV-like SAM-binding methyltransferase superfamily. RNA methyltransferase TrmH family.</text>
</comment>
<dbReference type="SMART" id="SM00967">
    <property type="entry name" value="SpoU_sub_bind"/>
    <property type="match status" value="1"/>
</dbReference>
<dbReference type="Gene3D" id="3.30.1330.30">
    <property type="match status" value="1"/>
</dbReference>
<dbReference type="CDD" id="cd18109">
    <property type="entry name" value="SpoU-like_RNA-MTase"/>
    <property type="match status" value="1"/>
</dbReference>
<dbReference type="InterPro" id="IPR053888">
    <property type="entry name" value="MRM3-like_sub_bind"/>
</dbReference>
<dbReference type="Gene3D" id="3.40.1280.10">
    <property type="match status" value="1"/>
</dbReference>
<evidence type="ECO:0000313" key="6">
    <source>
        <dbReference type="Proteomes" id="UP000533900"/>
    </source>
</evidence>
<dbReference type="Proteomes" id="UP000533900">
    <property type="component" value="Unassembled WGS sequence"/>
</dbReference>
<dbReference type="SUPFAM" id="SSF55315">
    <property type="entry name" value="L30e-like"/>
    <property type="match status" value="1"/>
</dbReference>
<accession>A0A842IQN9</accession>
<name>A0A842IQN9_9FLAO</name>
<gene>
    <name evidence="5" type="ORF">H7F21_05390</name>
</gene>
<evidence type="ECO:0000313" key="5">
    <source>
        <dbReference type="EMBL" id="MBC2844519.1"/>
    </source>
</evidence>
<dbReference type="PANTHER" id="PTHR43191">
    <property type="entry name" value="RRNA METHYLTRANSFERASE 3"/>
    <property type="match status" value="1"/>
</dbReference>
<sequence>MVTKHQIKLIKSLSQKKYRQQLGLFIVEGVKGIQEFLNSDFELETLYTTKQIFDAPETKTIVISEADLKKITSLKNPNTVLAVFNIPKPRTINTNGLIIALDDVRDPGNLGAIIRLCDWYGVADLVCSVNTVDCFNSKVVQATMGSLARVNISYLDLEEFTALANTETYGTFMNGENIYTADLPKYGIVVLGNEANGISDEIKSITNRKLTIPQFGSDKFTESLNVANATAIVLSEFRRRFTEM</sequence>
<dbReference type="Pfam" id="PF22435">
    <property type="entry name" value="MRM3-like_sub_bind"/>
    <property type="match status" value="1"/>
</dbReference>
<dbReference type="PANTHER" id="PTHR43191:SF2">
    <property type="entry name" value="RRNA METHYLTRANSFERASE 3, MITOCHONDRIAL"/>
    <property type="match status" value="1"/>
</dbReference>
<evidence type="ECO:0000256" key="2">
    <source>
        <dbReference type="ARBA" id="ARBA00022603"/>
    </source>
</evidence>
<evidence type="ECO:0000259" key="4">
    <source>
        <dbReference type="SMART" id="SM00967"/>
    </source>
</evidence>
<dbReference type="InterPro" id="IPR029028">
    <property type="entry name" value="Alpha/beta_knot_MTases"/>
</dbReference>
<dbReference type="RefSeq" id="WP_185788186.1">
    <property type="nucleotide sequence ID" value="NZ_JACLCP010000001.1"/>
</dbReference>
<reference evidence="5" key="1">
    <citation type="submission" date="2020-08" db="EMBL/GenBank/DDBJ databases">
        <title>Winogradskyella ouciana sp. nov., isolated from the hadal seawater of the Mariana Trench.</title>
        <authorList>
            <person name="He X."/>
        </authorList>
    </citation>
    <scope>NUCLEOTIDE SEQUENCE [LARGE SCALE GENOMIC DNA]</scope>
    <source>
        <strain evidence="5">KCTC 52348</strain>
    </source>
</reference>
<dbReference type="InterPro" id="IPR051259">
    <property type="entry name" value="rRNA_Methyltransferase"/>
</dbReference>
<organism evidence="5 6">
    <name type="scientific">Winogradskyella flava</name>
    <dbReference type="NCBI Taxonomy" id="1884876"/>
    <lineage>
        <taxon>Bacteria</taxon>
        <taxon>Pseudomonadati</taxon>
        <taxon>Bacteroidota</taxon>
        <taxon>Flavobacteriia</taxon>
        <taxon>Flavobacteriales</taxon>
        <taxon>Flavobacteriaceae</taxon>
        <taxon>Winogradskyella</taxon>
    </lineage>
</organism>
<protein>
    <submittedName>
        <fullName evidence="5">RNA methyltransferase</fullName>
    </submittedName>
</protein>
<feature type="domain" description="RNA 2-O ribose methyltransferase substrate binding" evidence="4">
    <location>
        <begin position="26"/>
        <end position="90"/>
    </location>
</feature>
<keyword evidence="3 5" id="KW-0808">Transferase</keyword>
<dbReference type="Pfam" id="PF00588">
    <property type="entry name" value="SpoU_methylase"/>
    <property type="match status" value="1"/>
</dbReference>
<dbReference type="InterPro" id="IPR029026">
    <property type="entry name" value="tRNA_m1G_MTases_N"/>
</dbReference>
<dbReference type="AlphaFoldDB" id="A0A842IQN9"/>
<proteinExistence type="inferred from homology"/>
<dbReference type="GO" id="GO:0006396">
    <property type="term" value="P:RNA processing"/>
    <property type="evidence" value="ECO:0007669"/>
    <property type="project" value="InterPro"/>
</dbReference>